<reference evidence="2" key="1">
    <citation type="submission" date="2022-05" db="EMBL/GenBank/DDBJ databases">
        <title>A multi-omics perspective on studying reproductive biology in Daphnia sinensis.</title>
        <authorList>
            <person name="Jia J."/>
        </authorList>
    </citation>
    <scope>NUCLEOTIDE SEQUENCE</scope>
    <source>
        <strain evidence="2">WSL</strain>
    </source>
</reference>
<accession>A0AAD5KDX3</accession>
<name>A0AAD5KDX3_9CRUS</name>
<dbReference type="Proteomes" id="UP000820818">
    <property type="component" value="Unassembled WGS sequence"/>
</dbReference>
<organism evidence="2 3">
    <name type="scientific">Daphnia sinensis</name>
    <dbReference type="NCBI Taxonomy" id="1820382"/>
    <lineage>
        <taxon>Eukaryota</taxon>
        <taxon>Metazoa</taxon>
        <taxon>Ecdysozoa</taxon>
        <taxon>Arthropoda</taxon>
        <taxon>Crustacea</taxon>
        <taxon>Branchiopoda</taxon>
        <taxon>Diplostraca</taxon>
        <taxon>Cladocera</taxon>
        <taxon>Anomopoda</taxon>
        <taxon>Daphniidae</taxon>
        <taxon>Daphnia</taxon>
        <taxon>Daphnia similis group</taxon>
    </lineage>
</organism>
<sequence>MNPASFALAVASSSTVRDSQSCGKKGFAIVKISSTRNSPKTHCFRELEHKINCKKAQKFKVCQI</sequence>
<keyword evidence="3" id="KW-1185">Reference proteome</keyword>
<protein>
    <submittedName>
        <fullName evidence="2">Uncharacterized protein</fullName>
    </submittedName>
</protein>
<proteinExistence type="predicted"/>
<dbReference type="EMBL" id="WJBH02000206">
    <property type="protein sequence ID" value="KAI9549887.1"/>
    <property type="molecule type" value="Genomic_DNA"/>
</dbReference>
<gene>
    <name evidence="1" type="ORF">GHT06_007003</name>
    <name evidence="2" type="ORF">GHT06_007007</name>
</gene>
<evidence type="ECO:0000313" key="2">
    <source>
        <dbReference type="EMBL" id="KAI9549891.1"/>
    </source>
</evidence>
<dbReference type="EMBL" id="WJBH02000206">
    <property type="protein sequence ID" value="KAI9549891.1"/>
    <property type="molecule type" value="Genomic_DNA"/>
</dbReference>
<evidence type="ECO:0000313" key="1">
    <source>
        <dbReference type="EMBL" id="KAI9549887.1"/>
    </source>
</evidence>
<comment type="caution">
    <text evidence="2">The sequence shown here is derived from an EMBL/GenBank/DDBJ whole genome shotgun (WGS) entry which is preliminary data.</text>
</comment>
<evidence type="ECO:0000313" key="3">
    <source>
        <dbReference type="Proteomes" id="UP000820818"/>
    </source>
</evidence>
<dbReference type="AlphaFoldDB" id="A0AAD5KDX3"/>